<reference evidence="2" key="2">
    <citation type="submission" date="2021-04" db="EMBL/GenBank/DDBJ databases">
        <authorList>
            <person name="Gilroy R."/>
        </authorList>
    </citation>
    <scope>NUCLEOTIDE SEQUENCE</scope>
    <source>
        <strain evidence="2">CHK118-2852</strain>
    </source>
</reference>
<feature type="binding site" evidence="1">
    <location>
        <position position="109"/>
    </location>
    <ligand>
        <name>a divalent metal cation</name>
        <dbReference type="ChEBI" id="CHEBI:60240"/>
        <label>2</label>
    </ligand>
</feature>
<dbReference type="PANTHER" id="PTHR46124:SF3">
    <property type="entry name" value="HYDROLASE"/>
    <property type="match status" value="1"/>
</dbReference>
<dbReference type="Proteomes" id="UP000824108">
    <property type="component" value="Unassembled WGS sequence"/>
</dbReference>
<proteinExistence type="predicted"/>
<dbReference type="EMBL" id="DXAV01000058">
    <property type="protein sequence ID" value="HIZ91868.1"/>
    <property type="molecule type" value="Genomic_DNA"/>
</dbReference>
<dbReference type="AlphaFoldDB" id="A0A9D2KF71"/>
<dbReference type="PIRSF" id="PIRSF005902">
    <property type="entry name" value="DNase_TatD"/>
    <property type="match status" value="1"/>
</dbReference>
<dbReference type="Gene3D" id="3.20.20.140">
    <property type="entry name" value="Metal-dependent hydrolases"/>
    <property type="match status" value="1"/>
</dbReference>
<feature type="binding site" evidence="1">
    <location>
        <position position="176"/>
    </location>
    <ligand>
        <name>a divalent metal cation</name>
        <dbReference type="ChEBI" id="CHEBI:60240"/>
        <label>1</label>
    </ligand>
</feature>
<reference evidence="2" key="1">
    <citation type="journal article" date="2021" name="PeerJ">
        <title>Extensive microbial diversity within the chicken gut microbiome revealed by metagenomics and culture.</title>
        <authorList>
            <person name="Gilroy R."/>
            <person name="Ravi A."/>
            <person name="Getino M."/>
            <person name="Pursley I."/>
            <person name="Horton D.L."/>
            <person name="Alikhan N.F."/>
            <person name="Baker D."/>
            <person name="Gharbi K."/>
            <person name="Hall N."/>
            <person name="Watson M."/>
            <person name="Adriaenssens E.M."/>
            <person name="Foster-Nyarko E."/>
            <person name="Jarju S."/>
            <person name="Secka A."/>
            <person name="Antonio M."/>
            <person name="Oren A."/>
            <person name="Chaudhuri R.R."/>
            <person name="La Ragione R."/>
            <person name="Hildebrand F."/>
            <person name="Pallen M.J."/>
        </authorList>
    </citation>
    <scope>NUCLEOTIDE SEQUENCE</scope>
    <source>
        <strain evidence="2">CHK118-2852</strain>
    </source>
</reference>
<dbReference type="Pfam" id="PF01026">
    <property type="entry name" value="TatD_DNase"/>
    <property type="match status" value="1"/>
</dbReference>
<evidence type="ECO:0000313" key="2">
    <source>
        <dbReference type="EMBL" id="HIZ91868.1"/>
    </source>
</evidence>
<accession>A0A9D2KF71</accession>
<dbReference type="PANTHER" id="PTHR46124">
    <property type="entry name" value="D-AMINOACYL-TRNA DEACYLASE"/>
    <property type="match status" value="1"/>
</dbReference>
<feature type="binding site" evidence="1">
    <location>
        <position position="74"/>
    </location>
    <ligand>
        <name>a divalent metal cation</name>
        <dbReference type="ChEBI" id="CHEBI:60240"/>
        <label>1</label>
    </ligand>
</feature>
<protein>
    <submittedName>
        <fullName evidence="2">TatD family hydrolase</fullName>
    </submittedName>
</protein>
<name>A0A9D2KF71_9BACE</name>
<keyword evidence="2" id="KW-0378">Hydrolase</keyword>
<feature type="binding site" evidence="1">
    <location>
        <position position="133"/>
    </location>
    <ligand>
        <name>a divalent metal cation</name>
        <dbReference type="ChEBI" id="CHEBI:60240"/>
        <label>2</label>
    </ligand>
</feature>
<dbReference type="InterPro" id="IPR001130">
    <property type="entry name" value="TatD-like"/>
</dbReference>
<evidence type="ECO:0000313" key="3">
    <source>
        <dbReference type="Proteomes" id="UP000824108"/>
    </source>
</evidence>
<dbReference type="SUPFAM" id="SSF51556">
    <property type="entry name" value="Metallo-dependent hydrolases"/>
    <property type="match status" value="1"/>
</dbReference>
<dbReference type="InterPro" id="IPR032466">
    <property type="entry name" value="Metal_Hydrolase"/>
</dbReference>
<gene>
    <name evidence="2" type="ORF">H9807_07120</name>
</gene>
<dbReference type="GO" id="GO:0016788">
    <property type="term" value="F:hydrolase activity, acting on ester bonds"/>
    <property type="evidence" value="ECO:0007669"/>
    <property type="project" value="InterPro"/>
</dbReference>
<comment type="caution">
    <text evidence="2">The sequence shown here is derived from an EMBL/GenBank/DDBJ whole genome shotgun (WGS) entry which is preliminary data.</text>
</comment>
<keyword evidence="1" id="KW-0479">Metal-binding</keyword>
<dbReference type="GO" id="GO:0046872">
    <property type="term" value="F:metal ion binding"/>
    <property type="evidence" value="ECO:0007669"/>
    <property type="project" value="UniProtKB-KW"/>
</dbReference>
<sequence>MQSYPIDIHTHQLVHVPGEAIVSSLPDAFFPQEDGWYSVGIHPWNLDSYDWMDATFRMYFESLVCHPQVLAVGEVGLDKLVSVPLDSQTDALRYQADVAESIGKPLVLHLVKATTELLALKRELNPRVPWIVHGFRGKAQLALDLVRHGLYLSFGARYQEEALRQMPADRLFLETDESDVPISDLYERAALVRGVTCDELVETVSRNVRSVFFGH</sequence>
<evidence type="ECO:0000256" key="1">
    <source>
        <dbReference type="PIRSR" id="PIRSR005902-1"/>
    </source>
</evidence>
<organism evidence="2 3">
    <name type="scientific">Candidatus Bacteroides merdavium</name>
    <dbReference type="NCBI Taxonomy" id="2838472"/>
    <lineage>
        <taxon>Bacteria</taxon>
        <taxon>Pseudomonadati</taxon>
        <taxon>Bacteroidota</taxon>
        <taxon>Bacteroidia</taxon>
        <taxon>Bacteroidales</taxon>
        <taxon>Bacteroidaceae</taxon>
        <taxon>Bacteroides</taxon>
    </lineage>
</organism>
<dbReference type="GO" id="GO:0005829">
    <property type="term" value="C:cytosol"/>
    <property type="evidence" value="ECO:0007669"/>
    <property type="project" value="TreeGrafter"/>
</dbReference>